<dbReference type="SUPFAM" id="SSF48498">
    <property type="entry name" value="Tetracyclin repressor-like, C-terminal domain"/>
    <property type="match status" value="1"/>
</dbReference>
<dbReference type="PANTHER" id="PTHR30055:SF234">
    <property type="entry name" value="HTH-TYPE TRANSCRIPTIONAL REGULATOR BETI"/>
    <property type="match status" value="1"/>
</dbReference>
<dbReference type="EMBL" id="CP026305">
    <property type="protein sequence ID" value="AVZ77951.1"/>
    <property type="molecule type" value="Genomic_DNA"/>
</dbReference>
<feature type="domain" description="HTH tetR-type" evidence="5">
    <location>
        <begin position="8"/>
        <end position="68"/>
    </location>
</feature>
<dbReference type="PROSITE" id="PS01081">
    <property type="entry name" value="HTH_TETR_1"/>
    <property type="match status" value="1"/>
</dbReference>
<organism evidence="6 7">
    <name type="scientific">Streptomyces lunaelactis</name>
    <dbReference type="NCBI Taxonomy" id="1535768"/>
    <lineage>
        <taxon>Bacteria</taxon>
        <taxon>Bacillati</taxon>
        <taxon>Actinomycetota</taxon>
        <taxon>Actinomycetes</taxon>
        <taxon>Kitasatosporales</taxon>
        <taxon>Streptomycetaceae</taxon>
        <taxon>Streptomyces</taxon>
    </lineage>
</organism>
<evidence type="ECO:0000256" key="4">
    <source>
        <dbReference type="PROSITE-ProRule" id="PRU00335"/>
    </source>
</evidence>
<keyword evidence="6" id="KW-0614">Plasmid</keyword>
<dbReference type="PRINTS" id="PR00455">
    <property type="entry name" value="HTHTETR"/>
</dbReference>
<dbReference type="KEGG" id="slk:SLUN_38630"/>
<dbReference type="InterPro" id="IPR001647">
    <property type="entry name" value="HTH_TetR"/>
</dbReference>
<dbReference type="InterPro" id="IPR023772">
    <property type="entry name" value="DNA-bd_HTH_TetR-type_CS"/>
</dbReference>
<dbReference type="NCBIfam" id="NF041196">
    <property type="entry name" value="ScbR_bind_reg"/>
    <property type="match status" value="1"/>
</dbReference>
<dbReference type="AlphaFoldDB" id="A0A2R4TFQ6"/>
<keyword evidence="2 4" id="KW-0238">DNA-binding</keyword>
<dbReference type="InterPro" id="IPR009057">
    <property type="entry name" value="Homeodomain-like_sf"/>
</dbReference>
<dbReference type="Pfam" id="PF00440">
    <property type="entry name" value="TetR_N"/>
    <property type="match status" value="1"/>
</dbReference>
<proteinExistence type="predicted"/>
<name>A0A2R4TFQ6_9ACTN</name>
<dbReference type="InterPro" id="IPR050109">
    <property type="entry name" value="HTH-type_TetR-like_transc_reg"/>
</dbReference>
<dbReference type="RefSeq" id="WP_108155239.1">
    <property type="nucleotide sequence ID" value="NZ_CP026305.1"/>
</dbReference>
<gene>
    <name evidence="6" type="ORF">SLUN_38630</name>
</gene>
<evidence type="ECO:0000313" key="7">
    <source>
        <dbReference type="Proteomes" id="UP000244201"/>
    </source>
</evidence>
<dbReference type="InterPro" id="IPR047923">
    <property type="entry name" value="ArpA-like"/>
</dbReference>
<dbReference type="PROSITE" id="PS50977">
    <property type="entry name" value="HTH_TETR_2"/>
    <property type="match status" value="1"/>
</dbReference>
<feature type="DNA-binding region" description="H-T-H motif" evidence="4">
    <location>
        <begin position="31"/>
        <end position="50"/>
    </location>
</feature>
<evidence type="ECO:0000256" key="1">
    <source>
        <dbReference type="ARBA" id="ARBA00023015"/>
    </source>
</evidence>
<keyword evidence="7" id="KW-1185">Reference proteome</keyword>
<geneLocation type="plasmid" evidence="7">
    <name>pslun1</name>
</geneLocation>
<dbReference type="GeneID" id="55661151"/>
<sequence length="206" mass="22198">MAKQERAVRTRNALIESAAELFDRDGFELASLSTISARAGVSSGALHFHFSSKAALADAVGQEAAQRLDRITQQQADGALQMLIDATHALIRTLEDDVVLRAGFDLSDSLEHVRAEAGLRRTWQEWVEDVLVRADGEGSLARGPSVRDAATAVVAVTAGLESLGRQDARWLSHTPLTRFWRLLLPRLAESSSLDTLVASGTGAGLR</sequence>
<evidence type="ECO:0000256" key="2">
    <source>
        <dbReference type="ARBA" id="ARBA00023125"/>
    </source>
</evidence>
<dbReference type="Proteomes" id="UP000244201">
    <property type="component" value="Plasmid pSLUN1"/>
</dbReference>
<protein>
    <recommendedName>
        <fullName evidence="5">HTH tetR-type domain-containing protein</fullName>
    </recommendedName>
</protein>
<keyword evidence="1" id="KW-0805">Transcription regulation</keyword>
<dbReference type="PANTHER" id="PTHR30055">
    <property type="entry name" value="HTH-TYPE TRANSCRIPTIONAL REGULATOR RUTR"/>
    <property type="match status" value="1"/>
</dbReference>
<dbReference type="GO" id="GO:0000976">
    <property type="term" value="F:transcription cis-regulatory region binding"/>
    <property type="evidence" value="ECO:0007669"/>
    <property type="project" value="TreeGrafter"/>
</dbReference>
<evidence type="ECO:0000259" key="5">
    <source>
        <dbReference type="PROSITE" id="PS50977"/>
    </source>
</evidence>
<dbReference type="SUPFAM" id="SSF46689">
    <property type="entry name" value="Homeodomain-like"/>
    <property type="match status" value="1"/>
</dbReference>
<evidence type="ECO:0000256" key="3">
    <source>
        <dbReference type="ARBA" id="ARBA00023163"/>
    </source>
</evidence>
<accession>A0A2R4TFQ6</accession>
<evidence type="ECO:0000313" key="6">
    <source>
        <dbReference type="EMBL" id="AVZ77951.1"/>
    </source>
</evidence>
<dbReference type="GO" id="GO:0003700">
    <property type="term" value="F:DNA-binding transcription factor activity"/>
    <property type="evidence" value="ECO:0007669"/>
    <property type="project" value="TreeGrafter"/>
</dbReference>
<dbReference type="OrthoDB" id="3237195at2"/>
<keyword evidence="3" id="KW-0804">Transcription</keyword>
<reference evidence="6 7" key="1">
    <citation type="submission" date="2018-01" db="EMBL/GenBank/DDBJ databases">
        <title>Complete genome sequence of Streptomyces lunaelactis MM109T, a Ferroverdin A producer isolated from cave moonmilk deposits.</title>
        <authorList>
            <person name="Naome A."/>
            <person name="Martinet L."/>
            <person name="Maciejewska M."/>
            <person name="Anderssen S."/>
            <person name="Adam D."/>
            <person name="Tenconi E."/>
            <person name="Deflandre B."/>
            <person name="Arguelles-Arias A."/>
            <person name="Calusinska M."/>
            <person name="Copieters W."/>
            <person name="Karim L."/>
            <person name="Hanikenne M."/>
            <person name="Baurain D."/>
            <person name="van Wezel G."/>
            <person name="Smargiasso N."/>
            <person name="de Pauw E."/>
            <person name="Delfosse P."/>
            <person name="Rigali S."/>
        </authorList>
    </citation>
    <scope>NUCLEOTIDE SEQUENCE [LARGE SCALE GENOMIC DNA]</scope>
    <source>
        <strain evidence="6 7">MM109</strain>
        <plasmid evidence="7">Plasmid pslun1</plasmid>
    </source>
</reference>
<dbReference type="InterPro" id="IPR036271">
    <property type="entry name" value="Tet_transcr_reg_TetR-rel_C_sf"/>
</dbReference>
<dbReference type="Gene3D" id="1.10.357.10">
    <property type="entry name" value="Tetracycline Repressor, domain 2"/>
    <property type="match status" value="1"/>
</dbReference>